<dbReference type="GO" id="GO:0006886">
    <property type="term" value="P:intracellular protein transport"/>
    <property type="evidence" value="ECO:0007669"/>
    <property type="project" value="TreeGrafter"/>
</dbReference>
<proteinExistence type="inferred from homology"/>
<dbReference type="GO" id="GO:0005886">
    <property type="term" value="C:plasma membrane"/>
    <property type="evidence" value="ECO:0007669"/>
    <property type="project" value="TreeGrafter"/>
</dbReference>
<dbReference type="PANTHER" id="PTHR19957:SF307">
    <property type="entry name" value="PROTEIN SSO1-RELATED"/>
    <property type="match status" value="1"/>
</dbReference>
<dbReference type="GO" id="GO:0000149">
    <property type="term" value="F:SNARE binding"/>
    <property type="evidence" value="ECO:0007669"/>
    <property type="project" value="TreeGrafter"/>
</dbReference>
<protein>
    <recommendedName>
        <fullName evidence="7">t-SNARE coiled-coil homology domain-containing protein</fullName>
    </recommendedName>
</protein>
<reference evidence="8 9" key="1">
    <citation type="journal article" date="2012" name="New Phytol.">
        <title>Insight into trade-off between wood decay and parasitism from the genome of a fungal forest pathogen.</title>
        <authorList>
            <person name="Olson A."/>
            <person name="Aerts A."/>
            <person name="Asiegbu F."/>
            <person name="Belbahri L."/>
            <person name="Bouzid O."/>
            <person name="Broberg A."/>
            <person name="Canback B."/>
            <person name="Coutinho P.M."/>
            <person name="Cullen D."/>
            <person name="Dalman K."/>
            <person name="Deflorio G."/>
            <person name="van Diepen L.T."/>
            <person name="Dunand C."/>
            <person name="Duplessis S."/>
            <person name="Durling M."/>
            <person name="Gonthier P."/>
            <person name="Grimwood J."/>
            <person name="Fossdal C.G."/>
            <person name="Hansson D."/>
            <person name="Henrissat B."/>
            <person name="Hietala A."/>
            <person name="Himmelstrand K."/>
            <person name="Hoffmeister D."/>
            <person name="Hogberg N."/>
            <person name="James T.Y."/>
            <person name="Karlsson M."/>
            <person name="Kohler A."/>
            <person name="Kues U."/>
            <person name="Lee Y.H."/>
            <person name="Lin Y.C."/>
            <person name="Lind M."/>
            <person name="Lindquist E."/>
            <person name="Lombard V."/>
            <person name="Lucas S."/>
            <person name="Lunden K."/>
            <person name="Morin E."/>
            <person name="Murat C."/>
            <person name="Park J."/>
            <person name="Raffaello T."/>
            <person name="Rouze P."/>
            <person name="Salamov A."/>
            <person name="Schmutz J."/>
            <person name="Solheim H."/>
            <person name="Stahlberg J."/>
            <person name="Velez H."/>
            <person name="de Vries R.P."/>
            <person name="Wiebenga A."/>
            <person name="Woodward S."/>
            <person name="Yakovlev I."/>
            <person name="Garbelotto M."/>
            <person name="Martin F."/>
            <person name="Grigoriev I.V."/>
            <person name="Stenlid J."/>
        </authorList>
    </citation>
    <scope>NUCLEOTIDE SEQUENCE [LARGE SCALE GENOMIC DNA]</scope>
    <source>
        <strain evidence="8 9">TC 32-1</strain>
    </source>
</reference>
<keyword evidence="5 6" id="KW-0472">Membrane</keyword>
<dbReference type="InterPro" id="IPR045242">
    <property type="entry name" value="Syntaxin"/>
</dbReference>
<comment type="similarity">
    <text evidence="2">Belongs to the syntaxin family.</text>
</comment>
<dbReference type="KEGG" id="hir:HETIRDRAFT_310786"/>
<name>W4KL76_HETIT</name>
<dbReference type="Pfam" id="PF00804">
    <property type="entry name" value="Syntaxin"/>
    <property type="match status" value="1"/>
</dbReference>
<dbReference type="GO" id="GO:0006906">
    <property type="term" value="P:vesicle fusion"/>
    <property type="evidence" value="ECO:0007669"/>
    <property type="project" value="TreeGrafter"/>
</dbReference>
<dbReference type="SMART" id="SM00397">
    <property type="entry name" value="t_SNARE"/>
    <property type="match status" value="1"/>
</dbReference>
<dbReference type="GO" id="GO:0031201">
    <property type="term" value="C:SNARE complex"/>
    <property type="evidence" value="ECO:0007669"/>
    <property type="project" value="TreeGrafter"/>
</dbReference>
<dbReference type="eggNOG" id="KOG0810">
    <property type="taxonomic scope" value="Eukaryota"/>
</dbReference>
<dbReference type="RefSeq" id="XP_009542610.1">
    <property type="nucleotide sequence ID" value="XM_009544315.1"/>
</dbReference>
<dbReference type="InterPro" id="IPR010989">
    <property type="entry name" value="SNARE"/>
</dbReference>
<dbReference type="GeneID" id="20669804"/>
<dbReference type="PROSITE" id="PS50192">
    <property type="entry name" value="T_SNARE"/>
    <property type="match status" value="1"/>
</dbReference>
<dbReference type="GO" id="GO:0012505">
    <property type="term" value="C:endomembrane system"/>
    <property type="evidence" value="ECO:0007669"/>
    <property type="project" value="TreeGrafter"/>
</dbReference>
<dbReference type="Proteomes" id="UP000030671">
    <property type="component" value="Unassembled WGS sequence"/>
</dbReference>
<dbReference type="STRING" id="747525.W4KL76"/>
<evidence type="ECO:0000256" key="4">
    <source>
        <dbReference type="ARBA" id="ARBA00022989"/>
    </source>
</evidence>
<evidence type="ECO:0000313" key="9">
    <source>
        <dbReference type="Proteomes" id="UP000030671"/>
    </source>
</evidence>
<dbReference type="CDD" id="cd15849">
    <property type="entry name" value="SNARE_Sso1"/>
    <property type="match status" value="1"/>
</dbReference>
<dbReference type="InParanoid" id="W4KL76"/>
<evidence type="ECO:0000256" key="6">
    <source>
        <dbReference type="SAM" id="Phobius"/>
    </source>
</evidence>
<evidence type="ECO:0000313" key="8">
    <source>
        <dbReference type="EMBL" id="ETW85786.1"/>
    </source>
</evidence>
<dbReference type="SMART" id="SM00503">
    <property type="entry name" value="SynN"/>
    <property type="match status" value="1"/>
</dbReference>
<dbReference type="FunCoup" id="W4KL76">
    <property type="interactions" value="200"/>
</dbReference>
<evidence type="ECO:0000256" key="3">
    <source>
        <dbReference type="ARBA" id="ARBA00022692"/>
    </source>
</evidence>
<organism evidence="8 9">
    <name type="scientific">Heterobasidion irregulare (strain TC 32-1)</name>
    <dbReference type="NCBI Taxonomy" id="747525"/>
    <lineage>
        <taxon>Eukaryota</taxon>
        <taxon>Fungi</taxon>
        <taxon>Dikarya</taxon>
        <taxon>Basidiomycota</taxon>
        <taxon>Agaricomycotina</taxon>
        <taxon>Agaricomycetes</taxon>
        <taxon>Russulales</taxon>
        <taxon>Bondarzewiaceae</taxon>
        <taxon>Heterobasidion</taxon>
        <taxon>Heterobasidion annosum species complex</taxon>
    </lineage>
</organism>
<dbReference type="OrthoDB" id="10255013at2759"/>
<dbReference type="InterPro" id="IPR006011">
    <property type="entry name" value="Syntaxin_N"/>
</dbReference>
<accession>W4KL76</accession>
<dbReference type="HOGENOM" id="CLU_042423_0_1_1"/>
<evidence type="ECO:0000256" key="2">
    <source>
        <dbReference type="ARBA" id="ARBA00009063"/>
    </source>
</evidence>
<feature type="transmembrane region" description="Helical" evidence="6">
    <location>
        <begin position="254"/>
        <end position="275"/>
    </location>
</feature>
<dbReference type="Gene3D" id="1.20.58.70">
    <property type="match status" value="1"/>
</dbReference>
<feature type="domain" description="T-SNARE coiled-coil homology" evidence="7">
    <location>
        <begin position="180"/>
        <end position="242"/>
    </location>
</feature>
<dbReference type="GO" id="GO:0048278">
    <property type="term" value="P:vesicle docking"/>
    <property type="evidence" value="ECO:0007669"/>
    <property type="project" value="TreeGrafter"/>
</dbReference>
<keyword evidence="4 6" id="KW-1133">Transmembrane helix</keyword>
<gene>
    <name evidence="8" type="ORF">HETIRDRAFT_310786</name>
</gene>
<dbReference type="EMBL" id="KI925455">
    <property type="protein sequence ID" value="ETW85786.1"/>
    <property type="molecule type" value="Genomic_DNA"/>
</dbReference>
<dbReference type="AlphaFoldDB" id="W4KL76"/>
<evidence type="ECO:0000256" key="5">
    <source>
        <dbReference type="ARBA" id="ARBA00023136"/>
    </source>
</evidence>
<dbReference type="Pfam" id="PF05739">
    <property type="entry name" value="SNARE"/>
    <property type="match status" value="1"/>
</dbReference>
<keyword evidence="9" id="KW-1185">Reference proteome</keyword>
<dbReference type="GO" id="GO:0006887">
    <property type="term" value="P:exocytosis"/>
    <property type="evidence" value="ECO:0007669"/>
    <property type="project" value="TreeGrafter"/>
</dbReference>
<dbReference type="InterPro" id="IPR000727">
    <property type="entry name" value="T_SNARE_dom"/>
</dbReference>
<evidence type="ECO:0000256" key="1">
    <source>
        <dbReference type="ARBA" id="ARBA00004211"/>
    </source>
</evidence>
<dbReference type="PANTHER" id="PTHR19957">
    <property type="entry name" value="SYNTAXIN"/>
    <property type="match status" value="1"/>
</dbReference>
<sequence>MSDFYDEVNFSYSSPRFRGILSRLWTLQINSLQDAIQEFDGNVARISDMHSRSLNAMDDALTQQNAAALDELVANTRMLSNQLRNRIQALAKQPTPPGQDARIRQNQTQLVRTRFMEVLQRYQEMERDYRARYRQRVERQFKIVKPDATPEEISAVVDDDDGQGGQLTSTTRYRESRLAYNEVQERHQDIRKIENTLAELATLFNDMDTLVLQQGEAIDQIEQSATRVEHDTEQGLKQTEIAVKHARSARKKRWMCFFIFLLVIAILAIVLGVVLGKK</sequence>
<keyword evidence="3 6" id="KW-0812">Transmembrane</keyword>
<comment type="subcellular location">
    <subcellularLocation>
        <location evidence="1">Membrane</location>
        <topology evidence="1">Single-pass type IV membrane protein</topology>
    </subcellularLocation>
</comment>
<dbReference type="GO" id="GO:0005484">
    <property type="term" value="F:SNAP receptor activity"/>
    <property type="evidence" value="ECO:0007669"/>
    <property type="project" value="TreeGrafter"/>
</dbReference>
<evidence type="ECO:0000259" key="7">
    <source>
        <dbReference type="PROSITE" id="PS50192"/>
    </source>
</evidence>
<dbReference type="SUPFAM" id="SSF47661">
    <property type="entry name" value="t-snare proteins"/>
    <property type="match status" value="1"/>
</dbReference>
<dbReference type="Gene3D" id="1.20.5.110">
    <property type="match status" value="1"/>
</dbReference>